<dbReference type="Proteomes" id="UP000239590">
    <property type="component" value="Unassembled WGS sequence"/>
</dbReference>
<dbReference type="PANTHER" id="PTHR30388">
    <property type="entry name" value="ALDEHYDE OXIDOREDUCTASE MOLYBDENUM COFACTOR ASSEMBLY PROTEIN"/>
    <property type="match status" value="1"/>
</dbReference>
<feature type="domain" description="XdhC- CoxI" evidence="1">
    <location>
        <begin position="20"/>
        <end position="81"/>
    </location>
</feature>
<dbReference type="Gene3D" id="3.40.50.720">
    <property type="entry name" value="NAD(P)-binding Rossmann-like Domain"/>
    <property type="match status" value="1"/>
</dbReference>
<evidence type="ECO:0000313" key="3">
    <source>
        <dbReference type="EMBL" id="PQA58902.1"/>
    </source>
</evidence>
<dbReference type="EMBL" id="PTRA01000001">
    <property type="protein sequence ID" value="PQA58902.1"/>
    <property type="molecule type" value="Genomic_DNA"/>
</dbReference>
<organism evidence="3 4">
    <name type="scientific">Siphonobacter curvatus</name>
    <dbReference type="NCBI Taxonomy" id="2094562"/>
    <lineage>
        <taxon>Bacteria</taxon>
        <taxon>Pseudomonadati</taxon>
        <taxon>Bacteroidota</taxon>
        <taxon>Cytophagia</taxon>
        <taxon>Cytophagales</taxon>
        <taxon>Cytophagaceae</taxon>
        <taxon>Siphonobacter</taxon>
    </lineage>
</organism>
<dbReference type="InterPro" id="IPR003777">
    <property type="entry name" value="XdhC_CoxI"/>
</dbReference>
<gene>
    <name evidence="3" type="ORF">C5O19_04375</name>
</gene>
<sequence>MKEISAILDHYKKIDFTTTKAALATVVRVEGSSYRRVGARMLVTEDGQWVGGISGGCLEGDALKRARLAMSTGKAAMVTYDTTDDDPYQIGVGLGCNGVIDVLLSPLNADDLSNAVLQLEPLIHRRSPSVVVTVTESQSDTLPLGSVYRFEDADSFAALFPVQELLPALSESIHTTLHSQKSHTQEFSGSFGSVCVLLEVILPPIHLFIHGGNYDIYPLVRQARELGWLTTVFCNPQKINKVLFQWADAVVAKDTEVQPDDYTAVILMAHDLETDYRNYHRYVTTTTVPYIGLLGPRKRFEKMIQRMEEANQPLSDSQLQRTYSPAGLDTGAATPEEIDLSILAEIRTVFSNREGGLLRRRSLPIYSE</sequence>
<evidence type="ECO:0000313" key="4">
    <source>
        <dbReference type="Proteomes" id="UP000239590"/>
    </source>
</evidence>
<dbReference type="InterPro" id="IPR052698">
    <property type="entry name" value="MoCofactor_Util/Proc"/>
</dbReference>
<dbReference type="InterPro" id="IPR027051">
    <property type="entry name" value="XdhC_Rossmann_dom"/>
</dbReference>
<evidence type="ECO:0000259" key="1">
    <source>
        <dbReference type="Pfam" id="PF02625"/>
    </source>
</evidence>
<accession>A0A2S7IMF7</accession>
<dbReference type="Pfam" id="PF13478">
    <property type="entry name" value="XdhC_C"/>
    <property type="match status" value="1"/>
</dbReference>
<comment type="caution">
    <text evidence="3">The sequence shown here is derived from an EMBL/GenBank/DDBJ whole genome shotgun (WGS) entry which is preliminary data.</text>
</comment>
<dbReference type="PANTHER" id="PTHR30388:SF4">
    <property type="entry name" value="MOLYBDENUM COFACTOR INSERTION CHAPERONE PAOD"/>
    <property type="match status" value="1"/>
</dbReference>
<evidence type="ECO:0000259" key="2">
    <source>
        <dbReference type="Pfam" id="PF13478"/>
    </source>
</evidence>
<dbReference type="Pfam" id="PF02625">
    <property type="entry name" value="XdhC_CoxI"/>
    <property type="match status" value="1"/>
</dbReference>
<dbReference type="AlphaFoldDB" id="A0A2S7IMF7"/>
<proteinExistence type="predicted"/>
<dbReference type="OrthoDB" id="9773039at2"/>
<name>A0A2S7IMF7_9BACT</name>
<keyword evidence="4" id="KW-1185">Reference proteome</keyword>
<feature type="domain" description="XdhC Rossmann" evidence="2">
    <location>
        <begin position="207"/>
        <end position="346"/>
    </location>
</feature>
<protein>
    <submittedName>
        <fullName evidence="3">XshC-Cox1 family protein</fullName>
    </submittedName>
</protein>
<reference evidence="4" key="1">
    <citation type="submission" date="2018-02" db="EMBL/GenBank/DDBJ databases">
        <title>Genome sequencing of Solimonas sp. HR-BB.</title>
        <authorList>
            <person name="Lee Y."/>
            <person name="Jeon C.O."/>
        </authorList>
    </citation>
    <scope>NUCLEOTIDE SEQUENCE [LARGE SCALE GENOMIC DNA]</scope>
    <source>
        <strain evidence="4">HR-U</strain>
    </source>
</reference>
<dbReference type="RefSeq" id="WP_104710069.1">
    <property type="nucleotide sequence ID" value="NZ_PTRA01000001.1"/>
</dbReference>